<evidence type="ECO:0000313" key="1">
    <source>
        <dbReference type="EMBL" id="GIG79920.1"/>
    </source>
</evidence>
<reference evidence="1 2" key="1">
    <citation type="submission" date="2021-01" db="EMBL/GenBank/DDBJ databases">
        <title>Whole genome shotgun sequence of Planotetraspora kaengkrachanensis NBRC 104272.</title>
        <authorList>
            <person name="Komaki H."/>
            <person name="Tamura T."/>
        </authorList>
    </citation>
    <scope>NUCLEOTIDE SEQUENCE [LARGE SCALE GENOMIC DNA]</scope>
    <source>
        <strain evidence="1 2">NBRC 104272</strain>
    </source>
</reference>
<comment type="caution">
    <text evidence="1">The sequence shown here is derived from an EMBL/GenBank/DDBJ whole genome shotgun (WGS) entry which is preliminary data.</text>
</comment>
<dbReference type="AlphaFoldDB" id="A0A8J3M8P9"/>
<sequence>MLAWQTRAVARQTKISNALAGTTASQQVSSMREIYAVFIDHPELRPYFYDGKPCPGRESRRARVLAVAEMFADAMEGNLITSRLIAKSESHDDWIAYCCEMVANSPALAGLIRDHPEWWPRTVEALSRQRGSG</sequence>
<dbReference type="Proteomes" id="UP000630097">
    <property type="component" value="Unassembled WGS sequence"/>
</dbReference>
<protein>
    <submittedName>
        <fullName evidence="1">Uncharacterized protein</fullName>
    </submittedName>
</protein>
<accession>A0A8J3M8P9</accession>
<gene>
    <name evidence="1" type="ORF">Pka01_30470</name>
</gene>
<name>A0A8J3M8P9_9ACTN</name>
<proteinExistence type="predicted"/>
<dbReference type="EMBL" id="BONV01000011">
    <property type="protein sequence ID" value="GIG79920.1"/>
    <property type="molecule type" value="Genomic_DNA"/>
</dbReference>
<keyword evidence="2" id="KW-1185">Reference proteome</keyword>
<evidence type="ECO:0000313" key="2">
    <source>
        <dbReference type="Proteomes" id="UP000630097"/>
    </source>
</evidence>
<organism evidence="1 2">
    <name type="scientific">Planotetraspora kaengkrachanensis</name>
    <dbReference type="NCBI Taxonomy" id="575193"/>
    <lineage>
        <taxon>Bacteria</taxon>
        <taxon>Bacillati</taxon>
        <taxon>Actinomycetota</taxon>
        <taxon>Actinomycetes</taxon>
        <taxon>Streptosporangiales</taxon>
        <taxon>Streptosporangiaceae</taxon>
        <taxon>Planotetraspora</taxon>
    </lineage>
</organism>